<evidence type="ECO:0000313" key="5">
    <source>
        <dbReference type="Proteomes" id="UP000269301"/>
    </source>
</evidence>
<keyword evidence="4" id="KW-0378">Hydrolase</keyword>
<dbReference type="PANTHER" id="PTHR42796:SF4">
    <property type="entry name" value="FUMARYLACETOACETATE HYDROLASE DOMAIN-CONTAINING PROTEIN 2A"/>
    <property type="match status" value="1"/>
</dbReference>
<evidence type="ECO:0000256" key="1">
    <source>
        <dbReference type="ARBA" id="ARBA00010211"/>
    </source>
</evidence>
<dbReference type="Proteomes" id="UP000269301">
    <property type="component" value="Unassembled WGS sequence"/>
</dbReference>
<dbReference type="AlphaFoldDB" id="A0A495A723"/>
<evidence type="ECO:0000259" key="3">
    <source>
        <dbReference type="Pfam" id="PF01557"/>
    </source>
</evidence>
<keyword evidence="2" id="KW-0479">Metal-binding</keyword>
<dbReference type="Gene3D" id="3.90.850.10">
    <property type="entry name" value="Fumarylacetoacetase-like, C-terminal domain"/>
    <property type="match status" value="1"/>
</dbReference>
<dbReference type="FunFam" id="3.90.850.10:FF:000002">
    <property type="entry name" value="2-hydroxyhepta-2,4-diene-1,7-dioate isomerase"/>
    <property type="match status" value="1"/>
</dbReference>
<dbReference type="SUPFAM" id="SSF56529">
    <property type="entry name" value="FAH"/>
    <property type="match status" value="1"/>
</dbReference>
<dbReference type="GO" id="GO:0016853">
    <property type="term" value="F:isomerase activity"/>
    <property type="evidence" value="ECO:0007669"/>
    <property type="project" value="UniProtKB-ARBA"/>
</dbReference>
<proteinExistence type="inferred from homology"/>
<dbReference type="EMBL" id="RBZP01000002">
    <property type="protein sequence ID" value="RKQ35543.1"/>
    <property type="molecule type" value="Genomic_DNA"/>
</dbReference>
<dbReference type="GO" id="GO:0016787">
    <property type="term" value="F:hydrolase activity"/>
    <property type="evidence" value="ECO:0007669"/>
    <property type="project" value="UniProtKB-KW"/>
</dbReference>
<dbReference type="GO" id="GO:0019752">
    <property type="term" value="P:carboxylic acid metabolic process"/>
    <property type="evidence" value="ECO:0007669"/>
    <property type="project" value="UniProtKB-ARBA"/>
</dbReference>
<dbReference type="PANTHER" id="PTHR42796">
    <property type="entry name" value="FUMARYLACETOACETATE HYDROLASE DOMAIN-CONTAINING PROTEIN 2A-RELATED"/>
    <property type="match status" value="1"/>
</dbReference>
<reference evidence="4 5" key="1">
    <citation type="journal article" date="2016" name="Int. J. Syst. Evol. Microbiol.">
        <title>Oceanobacillus halophilus sp. nov., a novel moderately halophilic bacterium from a hypersaline lake.</title>
        <authorList>
            <person name="Amoozegar M.A."/>
            <person name="Bagheri M."/>
            <person name="Makhdoumi A."/>
            <person name="Nikou M.M."/>
            <person name="Fazeli S.A.S."/>
            <person name="Schumann P."/>
            <person name="Sproer C."/>
            <person name="Sanchez-Porro C."/>
            <person name="Ventosa A."/>
        </authorList>
    </citation>
    <scope>NUCLEOTIDE SEQUENCE [LARGE SCALE GENOMIC DNA]</scope>
    <source>
        <strain evidence="4 5">DSM 23996</strain>
    </source>
</reference>
<name>A0A495A723_9BACI</name>
<evidence type="ECO:0000256" key="2">
    <source>
        <dbReference type="ARBA" id="ARBA00022723"/>
    </source>
</evidence>
<keyword evidence="5" id="KW-1185">Reference proteome</keyword>
<gene>
    <name evidence="4" type="ORF">D8M06_04485</name>
</gene>
<dbReference type="InterPro" id="IPR011234">
    <property type="entry name" value="Fumarylacetoacetase-like_C"/>
</dbReference>
<accession>A0A495A723</accession>
<dbReference type="InterPro" id="IPR036663">
    <property type="entry name" value="Fumarylacetoacetase_C_sf"/>
</dbReference>
<dbReference type="InterPro" id="IPR051121">
    <property type="entry name" value="FAH"/>
</dbReference>
<comment type="similarity">
    <text evidence="1">Belongs to the FAH family.</text>
</comment>
<dbReference type="RefSeq" id="WP_121203174.1">
    <property type="nucleotide sequence ID" value="NZ_RBZP01000002.1"/>
</dbReference>
<organism evidence="4 5">
    <name type="scientific">Oceanobacillus halophilus</name>
    <dbReference type="NCBI Taxonomy" id="930130"/>
    <lineage>
        <taxon>Bacteria</taxon>
        <taxon>Bacillati</taxon>
        <taxon>Bacillota</taxon>
        <taxon>Bacilli</taxon>
        <taxon>Bacillales</taxon>
        <taxon>Bacillaceae</taxon>
        <taxon>Oceanobacillus</taxon>
    </lineage>
</organism>
<evidence type="ECO:0000313" key="4">
    <source>
        <dbReference type="EMBL" id="RKQ35543.1"/>
    </source>
</evidence>
<sequence length="308" mass="34027">MKLVSYRLKGNLGSYRIGFLHNDKIVDVQHAYQRYLFANGKRDLANDVERLLPSNPNTYFSLGSLLFEKASSAYGYALDSELAGYQRNEVLIGTPISNPGKIICVGKNYADHAAEMESDIPDFPVLFAKFDNAIIGPEDNIVKSGSTSKLDYEVELGIVIGKETSKVSRENAYDYIAGYTIGNDISARDLQRRTQQWLQGKTLDKSTPIGPYVVTKDEVENPANLSVRSFVNGEERQSSNTSLLIFDIPFLIEYISKTITLKPGDIILTGTPNGVGVAMNPPQFLKDGDVVTVEIDGVGRMENKVVKK</sequence>
<dbReference type="OrthoDB" id="9805307at2"/>
<comment type="caution">
    <text evidence="4">The sequence shown here is derived from an EMBL/GenBank/DDBJ whole genome shotgun (WGS) entry which is preliminary data.</text>
</comment>
<dbReference type="Pfam" id="PF01557">
    <property type="entry name" value="FAA_hydrolase"/>
    <property type="match status" value="1"/>
</dbReference>
<protein>
    <submittedName>
        <fullName evidence="4">FAA hydrolase family protein</fullName>
    </submittedName>
</protein>
<dbReference type="GO" id="GO:0046872">
    <property type="term" value="F:metal ion binding"/>
    <property type="evidence" value="ECO:0007669"/>
    <property type="project" value="UniProtKB-KW"/>
</dbReference>
<feature type="domain" description="Fumarylacetoacetase-like C-terminal" evidence="3">
    <location>
        <begin position="101"/>
        <end position="306"/>
    </location>
</feature>